<accession>A0A0G3GTP3</accession>
<organism evidence="7 8">
    <name type="scientific">Corynebacterium mustelae</name>
    <dbReference type="NCBI Taxonomy" id="571915"/>
    <lineage>
        <taxon>Bacteria</taxon>
        <taxon>Bacillati</taxon>
        <taxon>Actinomycetota</taxon>
        <taxon>Actinomycetes</taxon>
        <taxon>Mycobacteriales</taxon>
        <taxon>Corynebacteriaceae</taxon>
        <taxon>Corynebacterium</taxon>
    </lineage>
</organism>
<proteinExistence type="inferred from homology"/>
<feature type="domain" description="HipA N-terminal subdomain 1" evidence="6">
    <location>
        <begin position="7"/>
        <end position="100"/>
    </location>
</feature>
<dbReference type="Proteomes" id="UP000035199">
    <property type="component" value="Chromosome"/>
</dbReference>
<evidence type="ECO:0000259" key="6">
    <source>
        <dbReference type="Pfam" id="PF13657"/>
    </source>
</evidence>
<dbReference type="PANTHER" id="PTHR37419">
    <property type="entry name" value="SERINE/THREONINE-PROTEIN KINASE TOXIN HIPA"/>
    <property type="match status" value="1"/>
</dbReference>
<evidence type="ECO:0000256" key="2">
    <source>
        <dbReference type="ARBA" id="ARBA00022679"/>
    </source>
</evidence>
<evidence type="ECO:0000313" key="7">
    <source>
        <dbReference type="EMBL" id="AKK04499.1"/>
    </source>
</evidence>
<dbReference type="KEGG" id="cmv:CMUST_00730"/>
<dbReference type="PATRIC" id="fig|571915.4.peg.148"/>
<dbReference type="STRING" id="571915.CMUST_00730"/>
<dbReference type="Pfam" id="PF13657">
    <property type="entry name" value="Couple_hipA"/>
    <property type="match status" value="1"/>
</dbReference>
<evidence type="ECO:0000256" key="3">
    <source>
        <dbReference type="ARBA" id="ARBA00022777"/>
    </source>
</evidence>
<keyword evidence="3" id="KW-0418">Kinase</keyword>
<dbReference type="PANTHER" id="PTHR37419:SF1">
    <property type="entry name" value="SERINE_THREONINE-PROTEIN KINASE TOXIN HIPA"/>
    <property type="match status" value="1"/>
</dbReference>
<keyword evidence="4" id="KW-0175">Coiled coil</keyword>
<gene>
    <name evidence="7" type="ORF">CMUST_00730</name>
</gene>
<evidence type="ECO:0000259" key="5">
    <source>
        <dbReference type="Pfam" id="PF07804"/>
    </source>
</evidence>
<dbReference type="NCBIfam" id="TIGR03071">
    <property type="entry name" value="couple_hipA"/>
    <property type="match status" value="1"/>
</dbReference>
<protein>
    <submittedName>
        <fullName evidence="7">HipA domain-containing protein</fullName>
        <ecNumber evidence="7">2.7.11.1</ecNumber>
    </submittedName>
</protein>
<dbReference type="AlphaFoldDB" id="A0A0G3GTP3"/>
<name>A0A0G3GTP3_9CORY</name>
<comment type="similarity">
    <text evidence="1">Belongs to the HipA Ser/Thr kinase family.</text>
</comment>
<reference evidence="7 8" key="1">
    <citation type="journal article" date="2015" name="Genome Announc.">
        <title>Complete Genome Sequence of the Type Strain Corynebacterium mustelae DSM 45274, Isolated from Various Tissues of a Male Ferret with Lethal Sepsis.</title>
        <authorList>
            <person name="Ruckert C."/>
            <person name="Eimer J."/>
            <person name="Winkler A."/>
            <person name="Tauch A."/>
        </authorList>
    </citation>
    <scope>NUCLEOTIDE SEQUENCE [LARGE SCALE GENOMIC DNA]</scope>
    <source>
        <strain evidence="7 8">DSM 45274</strain>
    </source>
</reference>
<dbReference type="GO" id="GO:0004674">
    <property type="term" value="F:protein serine/threonine kinase activity"/>
    <property type="evidence" value="ECO:0007669"/>
    <property type="project" value="UniProtKB-EC"/>
</dbReference>
<dbReference type="InterPro" id="IPR012893">
    <property type="entry name" value="HipA-like_C"/>
</dbReference>
<reference evidence="8" key="2">
    <citation type="submission" date="2015-05" db="EMBL/GenBank/DDBJ databases">
        <title>Complete genome sequence of Corynebacterium mustelae DSM 45274, isolated from various tissues of a male ferret with lethal sepsis.</title>
        <authorList>
            <person name="Ruckert C."/>
            <person name="Albersmeier A."/>
            <person name="Winkler A."/>
            <person name="Tauch A."/>
        </authorList>
    </citation>
    <scope>NUCLEOTIDE SEQUENCE [LARGE SCALE GENOMIC DNA]</scope>
    <source>
        <strain evidence="8">DSM 45274</strain>
    </source>
</reference>
<feature type="domain" description="HipA-like C-terminal" evidence="5">
    <location>
        <begin position="139"/>
        <end position="355"/>
    </location>
</feature>
<dbReference type="EMBL" id="CP011542">
    <property type="protein sequence ID" value="AKK04499.1"/>
    <property type="molecule type" value="Genomic_DNA"/>
</dbReference>
<dbReference type="OrthoDB" id="3182374at2"/>
<evidence type="ECO:0000256" key="4">
    <source>
        <dbReference type="SAM" id="Coils"/>
    </source>
</evidence>
<evidence type="ECO:0000256" key="1">
    <source>
        <dbReference type="ARBA" id="ARBA00010164"/>
    </source>
</evidence>
<dbReference type="Pfam" id="PF07804">
    <property type="entry name" value="HipA_C"/>
    <property type="match status" value="1"/>
</dbReference>
<evidence type="ECO:0000313" key="8">
    <source>
        <dbReference type="Proteomes" id="UP000035199"/>
    </source>
</evidence>
<keyword evidence="8" id="KW-1185">Reference proteome</keyword>
<dbReference type="RefSeq" id="WP_047260906.1">
    <property type="nucleotide sequence ID" value="NZ_CP011542.1"/>
</dbReference>
<sequence>MNNQAFVFVSDVLAATLTRTNLGIEFKYLSDYDGQPIATTLPVETNPQLYKGGALPPFFTGLLPEGRRLSTLKRQLKASADDELSLLLGVGTAPVGNVRILPTEKIPPLPSPLFTITADDENVDFSAVLSHSQIPDPFAIAGAQDKASARTIAIPVKSQDADAILKLSPPEYPQLVENEYTCIETVTAYSHKLRHELVNARIIHDKTGRSGLLVSRFDSYGGHRVPVEDGAQILGIYPADKYNVSYEEIAFGLAQVSATPIVALRSVALQVALAWLSGNGDLHAKNFSLYNKGNGFEPTPIYDIPSTLIYGDNDLALSVGGSRKGLSKKRFLTFGKTIGLPEIIVNQVAEAALDATEQLAENLLANLSLTTRQRRDIPRILHSRRKAWL</sequence>
<feature type="coiled-coil region" evidence="4">
    <location>
        <begin position="346"/>
        <end position="373"/>
    </location>
</feature>
<dbReference type="InterPro" id="IPR017508">
    <property type="entry name" value="HipA_N1"/>
</dbReference>
<dbReference type="InterPro" id="IPR052028">
    <property type="entry name" value="HipA_Ser/Thr_kinase"/>
</dbReference>
<dbReference type="GO" id="GO:0005829">
    <property type="term" value="C:cytosol"/>
    <property type="evidence" value="ECO:0007669"/>
    <property type="project" value="TreeGrafter"/>
</dbReference>
<keyword evidence="2 7" id="KW-0808">Transferase</keyword>
<dbReference type="EC" id="2.7.11.1" evidence="7"/>